<comment type="caution">
    <text evidence="2">The sequence shown here is derived from an EMBL/GenBank/DDBJ whole genome shotgun (WGS) entry which is preliminary data.</text>
</comment>
<reference evidence="2 3" key="1">
    <citation type="journal article" date="2017" name="Nat. Commun.">
        <title>Genome assembly with in vitro proximity ligation data and whole-genome triplication in lettuce.</title>
        <authorList>
            <person name="Reyes-Chin-Wo S."/>
            <person name="Wang Z."/>
            <person name="Yang X."/>
            <person name="Kozik A."/>
            <person name="Arikit S."/>
            <person name="Song C."/>
            <person name="Xia L."/>
            <person name="Froenicke L."/>
            <person name="Lavelle D.O."/>
            <person name="Truco M.J."/>
            <person name="Xia R."/>
            <person name="Zhu S."/>
            <person name="Xu C."/>
            <person name="Xu H."/>
            <person name="Xu X."/>
            <person name="Cox K."/>
            <person name="Korf I."/>
            <person name="Meyers B.C."/>
            <person name="Michelmore R.W."/>
        </authorList>
    </citation>
    <scope>NUCLEOTIDE SEQUENCE [LARGE SCALE GENOMIC DNA]</scope>
    <source>
        <strain evidence="3">cv. Salinas</strain>
        <tissue evidence="2">Seedlings</tissue>
    </source>
</reference>
<evidence type="ECO:0000313" key="2">
    <source>
        <dbReference type="EMBL" id="KAJ0194255.1"/>
    </source>
</evidence>
<accession>A0A9R1UUT2</accession>
<evidence type="ECO:0000256" key="1">
    <source>
        <dbReference type="SAM" id="Coils"/>
    </source>
</evidence>
<dbReference type="EMBL" id="NBSK02000008">
    <property type="protein sequence ID" value="KAJ0194255.1"/>
    <property type="molecule type" value="Genomic_DNA"/>
</dbReference>
<feature type="coiled-coil region" evidence="1">
    <location>
        <begin position="68"/>
        <end position="128"/>
    </location>
</feature>
<keyword evidence="1" id="KW-0175">Coiled coil</keyword>
<evidence type="ECO:0000313" key="3">
    <source>
        <dbReference type="Proteomes" id="UP000235145"/>
    </source>
</evidence>
<gene>
    <name evidence="2" type="ORF">LSAT_V11C800425910</name>
</gene>
<dbReference type="Proteomes" id="UP000235145">
    <property type="component" value="Unassembled WGS sequence"/>
</dbReference>
<sequence length="213" mass="25068">MQTDLEEAKGHEILKLQNSLQSIHAIVHETYALLTKDKERESAQKAVEEASAIVQETTPIHVEDTEKIDKLSAEVEKLKVMLVTKESESAQKKIYNLSAEVEELKSLLESERNRANGYEKKCTEALETIEIKQQKLEESYSDRVLVLVRHEEKLSDLIAKYPLVRFKHELIAYVERIYWWVCYNLKEEISPLLELCIQVLHFIYCYYYCFYFI</sequence>
<keyword evidence="3" id="KW-1185">Reference proteome</keyword>
<name>A0A9R1UUT2_LACSA</name>
<organism evidence="2 3">
    <name type="scientific">Lactuca sativa</name>
    <name type="common">Garden lettuce</name>
    <dbReference type="NCBI Taxonomy" id="4236"/>
    <lineage>
        <taxon>Eukaryota</taxon>
        <taxon>Viridiplantae</taxon>
        <taxon>Streptophyta</taxon>
        <taxon>Embryophyta</taxon>
        <taxon>Tracheophyta</taxon>
        <taxon>Spermatophyta</taxon>
        <taxon>Magnoliopsida</taxon>
        <taxon>eudicotyledons</taxon>
        <taxon>Gunneridae</taxon>
        <taxon>Pentapetalae</taxon>
        <taxon>asterids</taxon>
        <taxon>campanulids</taxon>
        <taxon>Asterales</taxon>
        <taxon>Asteraceae</taxon>
        <taxon>Cichorioideae</taxon>
        <taxon>Cichorieae</taxon>
        <taxon>Lactucinae</taxon>
        <taxon>Lactuca</taxon>
    </lineage>
</organism>
<proteinExistence type="predicted"/>
<dbReference type="AlphaFoldDB" id="A0A9R1UUT2"/>
<protein>
    <submittedName>
        <fullName evidence="2">Uncharacterized protein</fullName>
    </submittedName>
</protein>